<dbReference type="OrthoDB" id="1274006at2"/>
<gene>
    <name evidence="2" type="ORF">C8D94_1011147</name>
</gene>
<accession>A0A370QLP9</accession>
<evidence type="ECO:0000313" key="3">
    <source>
        <dbReference type="Proteomes" id="UP000255317"/>
    </source>
</evidence>
<protein>
    <submittedName>
        <fullName evidence="2">Uncharacterized protein</fullName>
    </submittedName>
</protein>
<name>A0A370QLP9_9FLAO</name>
<reference evidence="2 3" key="1">
    <citation type="submission" date="2018-07" db="EMBL/GenBank/DDBJ databases">
        <title>Genomic Encyclopedia of Type Strains, Phase IV (KMG-IV): sequencing the most valuable type-strain genomes for metagenomic binning, comparative biology and taxonomic classification.</title>
        <authorList>
            <person name="Goeker M."/>
        </authorList>
    </citation>
    <scope>NUCLEOTIDE SEQUENCE [LARGE SCALE GENOMIC DNA]</scope>
    <source>
        <strain evidence="2 3">DSM 101478</strain>
    </source>
</reference>
<organism evidence="2 3">
    <name type="scientific">Marinirhabdus gelatinilytica</name>
    <dbReference type="NCBI Taxonomy" id="1703343"/>
    <lineage>
        <taxon>Bacteria</taxon>
        <taxon>Pseudomonadati</taxon>
        <taxon>Bacteroidota</taxon>
        <taxon>Flavobacteriia</taxon>
        <taxon>Flavobacteriales</taxon>
        <taxon>Flavobacteriaceae</taxon>
    </lineage>
</organism>
<proteinExistence type="predicted"/>
<evidence type="ECO:0000256" key="1">
    <source>
        <dbReference type="SAM" id="SignalP"/>
    </source>
</evidence>
<keyword evidence="3" id="KW-1185">Reference proteome</keyword>
<keyword evidence="1" id="KW-0732">Signal</keyword>
<dbReference type="EMBL" id="QRAO01000001">
    <property type="protein sequence ID" value="RDK89261.1"/>
    <property type="molecule type" value="Genomic_DNA"/>
</dbReference>
<evidence type="ECO:0000313" key="2">
    <source>
        <dbReference type="EMBL" id="RDK89261.1"/>
    </source>
</evidence>
<dbReference type="AlphaFoldDB" id="A0A370QLP9"/>
<comment type="caution">
    <text evidence="2">The sequence shown here is derived from an EMBL/GenBank/DDBJ whole genome shotgun (WGS) entry which is preliminary data.</text>
</comment>
<sequence>MNKKKFVLCFVLLFSVITAVPQQSMSEYSFIEVPENFDFLDEKDKYQLNSLTKFLFNKHGFNAYFPNELPNVKRCDGLYASVESKLGFIYTRTVVIVKDCNGFELFRSEEGKSKLKEYRKTYQESLRNAFLSFEGLGVSQKDPGTKAETSENNNNALNNGNVEAAAKNKTETIAVVETSVHNFPTARFSTYKVEKESYLLRKTKEGYTLFKENMASEGDLEEMGTLMLIGDTLQFKTTEGVQHNASFDAEKNLTIILPSGKQHYKLVQN</sequence>
<dbReference type="Proteomes" id="UP000255317">
    <property type="component" value="Unassembled WGS sequence"/>
</dbReference>
<dbReference type="RefSeq" id="WP_115122885.1">
    <property type="nucleotide sequence ID" value="NZ_QRAO01000001.1"/>
</dbReference>
<feature type="chain" id="PRO_5017060195" evidence="1">
    <location>
        <begin position="20"/>
        <end position="269"/>
    </location>
</feature>
<feature type="signal peptide" evidence="1">
    <location>
        <begin position="1"/>
        <end position="19"/>
    </location>
</feature>